<dbReference type="InterPro" id="IPR045249">
    <property type="entry name" value="HARBI1-like"/>
</dbReference>
<dbReference type="PANTHER" id="PTHR22930">
    <property type="match status" value="1"/>
</dbReference>
<evidence type="ECO:0000256" key="3">
    <source>
        <dbReference type="ARBA" id="ARBA00006958"/>
    </source>
</evidence>
<dbReference type="GO" id="GO:0005634">
    <property type="term" value="C:nucleus"/>
    <property type="evidence" value="ECO:0007669"/>
    <property type="project" value="UniProtKB-SubCell"/>
</dbReference>
<feature type="domain" description="DDE Tnp4" evidence="8">
    <location>
        <begin position="194"/>
        <end position="312"/>
    </location>
</feature>
<dbReference type="EMBL" id="HBUF01597872">
    <property type="protein sequence ID" value="CAG6775261.1"/>
    <property type="molecule type" value="Transcribed_RNA"/>
</dbReference>
<dbReference type="GO" id="GO:0004518">
    <property type="term" value="F:nuclease activity"/>
    <property type="evidence" value="ECO:0007669"/>
    <property type="project" value="UniProtKB-KW"/>
</dbReference>
<comment type="subcellular location">
    <subcellularLocation>
        <location evidence="2">Nucleus</location>
    </subcellularLocation>
</comment>
<dbReference type="Pfam" id="PF13359">
    <property type="entry name" value="DDE_Tnp_4"/>
    <property type="match status" value="1"/>
</dbReference>
<keyword evidence="6" id="KW-0378">Hydrolase</keyword>
<evidence type="ECO:0000259" key="8">
    <source>
        <dbReference type="Pfam" id="PF13359"/>
    </source>
</evidence>
<dbReference type="GO" id="GO:0016787">
    <property type="term" value="F:hydrolase activity"/>
    <property type="evidence" value="ECO:0007669"/>
    <property type="project" value="UniProtKB-KW"/>
</dbReference>
<dbReference type="PANTHER" id="PTHR22930:SF85">
    <property type="entry name" value="GH03217P-RELATED"/>
    <property type="match status" value="1"/>
</dbReference>
<sequence length="314" mass="37132">MNNILIGIVEDILLDRQPLQQMQTATVLFHDALTQSRRYREQRMRRRDIILTLLKTYEHHYRPMQYSEFWVDRYIDSDYFNLFRMTRRSFAILLNLLVVHGDYRTDWTKGKEPVNPEKMLQIFLRHMGSKEGIREIADRFNVAISTVFQIRRRSIKAVLNLLPLLIKWPSRNDFEIIEQEFNHLCGFPGVIGAIDGSHIPIKVTNDIADSYKNRKMQHSIILQAVCTSRRLFTDICVGLPGRLHDARVLRISPLYQHIEIDIASFFPNEEFHILGDSAYPLLSWMLVPYKDHGHISRVQRNYNYLHSKTRLVLK</sequence>
<dbReference type="AlphaFoldDB" id="A0A8D9B1C0"/>
<evidence type="ECO:0000256" key="1">
    <source>
        <dbReference type="ARBA" id="ARBA00001968"/>
    </source>
</evidence>
<comment type="similarity">
    <text evidence="3">Belongs to the HARBI1 family.</text>
</comment>
<evidence type="ECO:0000256" key="5">
    <source>
        <dbReference type="ARBA" id="ARBA00022723"/>
    </source>
</evidence>
<protein>
    <submittedName>
        <fullName evidence="9">Nuclease HARBI1</fullName>
    </submittedName>
</protein>
<dbReference type="GO" id="GO:0046872">
    <property type="term" value="F:metal ion binding"/>
    <property type="evidence" value="ECO:0007669"/>
    <property type="project" value="UniProtKB-KW"/>
</dbReference>
<dbReference type="InterPro" id="IPR027806">
    <property type="entry name" value="HARBI1_dom"/>
</dbReference>
<name>A0A8D9B1C0_9HEMI</name>
<evidence type="ECO:0000256" key="6">
    <source>
        <dbReference type="ARBA" id="ARBA00022801"/>
    </source>
</evidence>
<evidence type="ECO:0000256" key="2">
    <source>
        <dbReference type="ARBA" id="ARBA00004123"/>
    </source>
</evidence>
<keyword evidence="4" id="KW-0540">Nuclease</keyword>
<evidence type="ECO:0000313" key="9">
    <source>
        <dbReference type="EMBL" id="CAG6775261.1"/>
    </source>
</evidence>
<evidence type="ECO:0000256" key="7">
    <source>
        <dbReference type="ARBA" id="ARBA00023242"/>
    </source>
</evidence>
<evidence type="ECO:0000256" key="4">
    <source>
        <dbReference type="ARBA" id="ARBA00022722"/>
    </source>
</evidence>
<comment type="cofactor">
    <cofactor evidence="1">
        <name>a divalent metal cation</name>
        <dbReference type="ChEBI" id="CHEBI:60240"/>
    </cofactor>
</comment>
<organism evidence="9">
    <name type="scientific">Cacopsylla melanoneura</name>
    <dbReference type="NCBI Taxonomy" id="428564"/>
    <lineage>
        <taxon>Eukaryota</taxon>
        <taxon>Metazoa</taxon>
        <taxon>Ecdysozoa</taxon>
        <taxon>Arthropoda</taxon>
        <taxon>Hexapoda</taxon>
        <taxon>Insecta</taxon>
        <taxon>Pterygota</taxon>
        <taxon>Neoptera</taxon>
        <taxon>Paraneoptera</taxon>
        <taxon>Hemiptera</taxon>
        <taxon>Sternorrhyncha</taxon>
        <taxon>Psylloidea</taxon>
        <taxon>Psyllidae</taxon>
        <taxon>Psyllinae</taxon>
        <taxon>Cacopsylla</taxon>
    </lineage>
</organism>
<keyword evidence="7" id="KW-0539">Nucleus</keyword>
<accession>A0A8D9B1C0</accession>
<keyword evidence="5" id="KW-0479">Metal-binding</keyword>
<proteinExistence type="inferred from homology"/>
<reference evidence="9" key="1">
    <citation type="submission" date="2021-05" db="EMBL/GenBank/DDBJ databases">
        <authorList>
            <person name="Alioto T."/>
            <person name="Alioto T."/>
            <person name="Gomez Garrido J."/>
        </authorList>
    </citation>
    <scope>NUCLEOTIDE SEQUENCE</scope>
</reference>